<proteinExistence type="inferred from homology"/>
<comment type="similarity">
    <text evidence="2">Belongs to the TM2 family.</text>
</comment>
<dbReference type="EMBL" id="JYDL01000044">
    <property type="protein sequence ID" value="KRX20837.1"/>
    <property type="molecule type" value="Genomic_DNA"/>
</dbReference>
<dbReference type="STRING" id="6336.A0A0V0S319"/>
<dbReference type="PANTHER" id="PTHR21016:SF1">
    <property type="entry name" value="TM2 DOMAIN-CONTAINING PROTEIN 1"/>
    <property type="match status" value="1"/>
</dbReference>
<comment type="subcellular location">
    <subcellularLocation>
        <location evidence="1">Membrane</location>
        <topology evidence="1">Multi-pass membrane protein</topology>
    </subcellularLocation>
</comment>
<keyword evidence="4" id="KW-0732">Signal</keyword>
<accession>A0A0V0S319</accession>
<evidence type="ECO:0000256" key="3">
    <source>
        <dbReference type="ARBA" id="ARBA00022692"/>
    </source>
</evidence>
<feature type="non-terminal residue" evidence="10">
    <location>
        <position position="1"/>
    </location>
</feature>
<evidence type="ECO:0000256" key="4">
    <source>
        <dbReference type="ARBA" id="ARBA00022729"/>
    </source>
</evidence>
<evidence type="ECO:0000313" key="11">
    <source>
        <dbReference type="Proteomes" id="UP000054630"/>
    </source>
</evidence>
<gene>
    <name evidence="10" type="primary">Y66D12A.21</name>
    <name evidence="10" type="ORF">T07_8721</name>
</gene>
<keyword evidence="11" id="KW-1185">Reference proteome</keyword>
<name>A0A0V0S319_9BILA</name>
<dbReference type="AlphaFoldDB" id="A0A0V0S319"/>
<dbReference type="Proteomes" id="UP000054630">
    <property type="component" value="Unassembled WGS sequence"/>
</dbReference>
<protein>
    <submittedName>
        <fullName evidence="10">TM2 domain-containing protein Y66D12A.21</fullName>
    </submittedName>
</protein>
<evidence type="ECO:0000256" key="6">
    <source>
        <dbReference type="ARBA" id="ARBA00023136"/>
    </source>
</evidence>
<keyword evidence="5 8" id="KW-1133">Transmembrane helix</keyword>
<dbReference type="Pfam" id="PF05154">
    <property type="entry name" value="TM2"/>
    <property type="match status" value="1"/>
</dbReference>
<evidence type="ECO:0000256" key="7">
    <source>
        <dbReference type="ARBA" id="ARBA00023180"/>
    </source>
</evidence>
<evidence type="ECO:0000256" key="2">
    <source>
        <dbReference type="ARBA" id="ARBA00008284"/>
    </source>
</evidence>
<dbReference type="GO" id="GO:0016020">
    <property type="term" value="C:membrane"/>
    <property type="evidence" value="ECO:0007669"/>
    <property type="project" value="UniProtKB-SubCell"/>
</dbReference>
<dbReference type="PANTHER" id="PTHR21016">
    <property type="entry name" value="BETA-AMYLOID BINDING PROTEIN-RELATED"/>
    <property type="match status" value="1"/>
</dbReference>
<feature type="transmembrane region" description="Helical" evidence="8">
    <location>
        <begin position="115"/>
        <end position="135"/>
    </location>
</feature>
<evidence type="ECO:0000256" key="1">
    <source>
        <dbReference type="ARBA" id="ARBA00004141"/>
    </source>
</evidence>
<feature type="domain" description="TM2" evidence="9">
    <location>
        <begin position="113"/>
        <end position="160"/>
    </location>
</feature>
<dbReference type="InterPro" id="IPR007829">
    <property type="entry name" value="TM2"/>
</dbReference>
<organism evidence="10 11">
    <name type="scientific">Trichinella nelsoni</name>
    <dbReference type="NCBI Taxonomy" id="6336"/>
    <lineage>
        <taxon>Eukaryota</taxon>
        <taxon>Metazoa</taxon>
        <taxon>Ecdysozoa</taxon>
        <taxon>Nematoda</taxon>
        <taxon>Enoplea</taxon>
        <taxon>Dorylaimia</taxon>
        <taxon>Trichinellida</taxon>
        <taxon>Trichinellidae</taxon>
        <taxon>Trichinella</taxon>
    </lineage>
</organism>
<dbReference type="InterPro" id="IPR050932">
    <property type="entry name" value="TM2D1-3-like"/>
</dbReference>
<evidence type="ECO:0000259" key="9">
    <source>
        <dbReference type="Pfam" id="PF05154"/>
    </source>
</evidence>
<keyword evidence="6 8" id="KW-0472">Membrane</keyword>
<keyword evidence="7" id="KW-0325">Glycoprotein</keyword>
<sequence>LHNFKKINKVYLNLAVFLSVEVHFMLGKFIFFYCLICLFQFCDNVAQIPCDQLLPGQYLCNEIVLNPETDLPLHCDGNDKAIRFCTPIRGLNCQGLMNGSFIKSTDISCEATRSFRTALLLSVFFGWLGFDRLYLGYYSIGLFKMCTFGFFFLFHLIDIILIALQIVKPAGGGSYQMDAYGPKVLGIHFTNMTNIRPEN</sequence>
<keyword evidence="3 8" id="KW-0812">Transmembrane</keyword>
<feature type="transmembrane region" description="Helical" evidence="8">
    <location>
        <begin position="147"/>
        <end position="167"/>
    </location>
</feature>
<dbReference type="OrthoDB" id="5804096at2759"/>
<feature type="transmembrane region" description="Helical" evidence="8">
    <location>
        <begin position="12"/>
        <end position="41"/>
    </location>
</feature>
<reference evidence="10 11" key="1">
    <citation type="submission" date="2015-01" db="EMBL/GenBank/DDBJ databases">
        <title>Evolution of Trichinella species and genotypes.</title>
        <authorList>
            <person name="Korhonen P.K."/>
            <person name="Edoardo P."/>
            <person name="Giuseppe L.R."/>
            <person name="Gasser R.B."/>
        </authorList>
    </citation>
    <scope>NUCLEOTIDE SEQUENCE [LARGE SCALE GENOMIC DNA]</scope>
    <source>
        <strain evidence="10">ISS37</strain>
    </source>
</reference>
<evidence type="ECO:0000313" key="10">
    <source>
        <dbReference type="EMBL" id="KRX20837.1"/>
    </source>
</evidence>
<evidence type="ECO:0000256" key="8">
    <source>
        <dbReference type="SAM" id="Phobius"/>
    </source>
</evidence>
<comment type="caution">
    <text evidence="10">The sequence shown here is derived from an EMBL/GenBank/DDBJ whole genome shotgun (WGS) entry which is preliminary data.</text>
</comment>
<evidence type="ECO:0000256" key="5">
    <source>
        <dbReference type="ARBA" id="ARBA00022989"/>
    </source>
</evidence>